<sequence>MKTKETFNLNGKNLVNKIKELIEEGNITRITINDKAGKELLSFPLAIGVVAAVLAPILAAVGALALVVGECSLTVEREDGTAAGNDNEHPL</sequence>
<evidence type="ECO:0000313" key="4">
    <source>
        <dbReference type="Proteomes" id="UP000318010"/>
    </source>
</evidence>
<evidence type="ECO:0000256" key="1">
    <source>
        <dbReference type="SAM" id="Phobius"/>
    </source>
</evidence>
<dbReference type="OrthoDB" id="677607at2"/>
<dbReference type="Pfam" id="PF14242">
    <property type="entry name" value="DUF4342"/>
    <property type="match status" value="1"/>
</dbReference>
<accession>A0A563U3R6</accession>
<name>A0A563U3R6_9SPHI</name>
<dbReference type="Proteomes" id="UP000318010">
    <property type="component" value="Unassembled WGS sequence"/>
</dbReference>
<keyword evidence="1" id="KW-0812">Transmembrane</keyword>
<keyword evidence="1" id="KW-1133">Transmembrane helix</keyword>
<evidence type="ECO:0000259" key="2">
    <source>
        <dbReference type="Pfam" id="PF14242"/>
    </source>
</evidence>
<dbReference type="InterPro" id="IPR025642">
    <property type="entry name" value="DUF4342"/>
</dbReference>
<reference evidence="3 4" key="1">
    <citation type="submission" date="2019-07" db="EMBL/GenBank/DDBJ databases">
        <authorList>
            <person name="Kim J."/>
        </authorList>
    </citation>
    <scope>NUCLEOTIDE SEQUENCE [LARGE SCALE GENOMIC DNA]</scope>
    <source>
        <strain evidence="3 4">MJ1a</strain>
    </source>
</reference>
<protein>
    <submittedName>
        <fullName evidence="3">DUF4342 domain-containing protein</fullName>
    </submittedName>
</protein>
<dbReference type="AlphaFoldDB" id="A0A563U3R6"/>
<comment type="caution">
    <text evidence="3">The sequence shown here is derived from an EMBL/GenBank/DDBJ whole genome shotgun (WGS) entry which is preliminary data.</text>
</comment>
<gene>
    <name evidence="3" type="ORF">FPZ42_10210</name>
</gene>
<dbReference type="RefSeq" id="WP_146270999.1">
    <property type="nucleotide sequence ID" value="NZ_VOEI01000003.1"/>
</dbReference>
<feature type="transmembrane region" description="Helical" evidence="1">
    <location>
        <begin position="45"/>
        <end position="68"/>
    </location>
</feature>
<feature type="domain" description="DUF4342" evidence="2">
    <location>
        <begin position="3"/>
        <end position="77"/>
    </location>
</feature>
<keyword evidence="4" id="KW-1185">Reference proteome</keyword>
<dbReference type="EMBL" id="VOEI01000003">
    <property type="protein sequence ID" value="TWR25997.1"/>
    <property type="molecule type" value="Genomic_DNA"/>
</dbReference>
<proteinExistence type="predicted"/>
<organism evidence="3 4">
    <name type="scientific">Mucilaginibacter achroorhodeus</name>
    <dbReference type="NCBI Taxonomy" id="2599294"/>
    <lineage>
        <taxon>Bacteria</taxon>
        <taxon>Pseudomonadati</taxon>
        <taxon>Bacteroidota</taxon>
        <taxon>Sphingobacteriia</taxon>
        <taxon>Sphingobacteriales</taxon>
        <taxon>Sphingobacteriaceae</taxon>
        <taxon>Mucilaginibacter</taxon>
    </lineage>
</organism>
<evidence type="ECO:0000313" key="3">
    <source>
        <dbReference type="EMBL" id="TWR25997.1"/>
    </source>
</evidence>
<keyword evidence="1" id="KW-0472">Membrane</keyword>